<dbReference type="InterPro" id="IPR001229">
    <property type="entry name" value="Jacalin-like_lectin_dom"/>
</dbReference>
<protein>
    <submittedName>
        <fullName evidence="5">Jacalin-related lectin 3</fullName>
    </submittedName>
</protein>
<comment type="caution">
    <text evidence="5">The sequence shown here is derived from an EMBL/GenBank/DDBJ whole genome shotgun (WGS) entry which is preliminary data.</text>
</comment>
<feature type="compositionally biased region" description="Polar residues" evidence="3">
    <location>
        <begin position="494"/>
        <end position="504"/>
    </location>
</feature>
<feature type="domain" description="Jacalin-type lectin" evidence="4">
    <location>
        <begin position="281"/>
        <end position="423"/>
    </location>
</feature>
<evidence type="ECO:0000313" key="5">
    <source>
        <dbReference type="EMBL" id="KAK1391681.1"/>
    </source>
</evidence>
<evidence type="ECO:0000256" key="1">
    <source>
        <dbReference type="ARBA" id="ARBA00006568"/>
    </source>
</evidence>
<dbReference type="PANTHER" id="PTHR47293:SF68">
    <property type="entry name" value="JACALIN-RELATED LECTIN 3"/>
    <property type="match status" value="1"/>
</dbReference>
<dbReference type="InterPro" id="IPR036404">
    <property type="entry name" value="Jacalin-like_lectin_dom_sf"/>
</dbReference>
<dbReference type="Gene3D" id="2.100.10.30">
    <property type="entry name" value="Jacalin-like lectin domain"/>
    <property type="match status" value="3"/>
</dbReference>
<dbReference type="SMART" id="SM00915">
    <property type="entry name" value="Jacalin"/>
    <property type="match status" value="3"/>
</dbReference>
<organism evidence="5 6">
    <name type="scientific">Heracleum sosnowskyi</name>
    <dbReference type="NCBI Taxonomy" id="360622"/>
    <lineage>
        <taxon>Eukaryota</taxon>
        <taxon>Viridiplantae</taxon>
        <taxon>Streptophyta</taxon>
        <taxon>Embryophyta</taxon>
        <taxon>Tracheophyta</taxon>
        <taxon>Spermatophyta</taxon>
        <taxon>Magnoliopsida</taxon>
        <taxon>eudicotyledons</taxon>
        <taxon>Gunneridae</taxon>
        <taxon>Pentapetalae</taxon>
        <taxon>asterids</taxon>
        <taxon>campanulids</taxon>
        <taxon>Apiales</taxon>
        <taxon>Apiaceae</taxon>
        <taxon>Apioideae</taxon>
        <taxon>apioid superclade</taxon>
        <taxon>Tordylieae</taxon>
        <taxon>Tordyliinae</taxon>
        <taxon>Heracleum</taxon>
    </lineage>
</organism>
<reference evidence="5" key="2">
    <citation type="submission" date="2023-05" db="EMBL/GenBank/DDBJ databases">
        <authorList>
            <person name="Schelkunov M.I."/>
        </authorList>
    </citation>
    <scope>NUCLEOTIDE SEQUENCE</scope>
    <source>
        <strain evidence="5">Hsosn_3</strain>
        <tissue evidence="5">Leaf</tissue>
    </source>
</reference>
<comment type="similarity">
    <text evidence="1">Belongs to the jacalin lectin family.</text>
</comment>
<evidence type="ECO:0000256" key="2">
    <source>
        <dbReference type="ARBA" id="ARBA00022734"/>
    </source>
</evidence>
<dbReference type="GO" id="GO:0030246">
    <property type="term" value="F:carbohydrate binding"/>
    <property type="evidence" value="ECO:0007669"/>
    <property type="project" value="UniProtKB-KW"/>
</dbReference>
<dbReference type="PANTHER" id="PTHR47293">
    <property type="entry name" value="JACALIN-RELATED LECTIN 3"/>
    <property type="match status" value="1"/>
</dbReference>
<evidence type="ECO:0000256" key="3">
    <source>
        <dbReference type="SAM" id="MobiDB-lite"/>
    </source>
</evidence>
<feature type="region of interest" description="Disordered" evidence="3">
    <location>
        <begin position="494"/>
        <end position="514"/>
    </location>
</feature>
<evidence type="ECO:0000259" key="4">
    <source>
        <dbReference type="PROSITE" id="PS51752"/>
    </source>
</evidence>
<dbReference type="Pfam" id="PF01419">
    <property type="entry name" value="Jacalin"/>
    <property type="match status" value="3"/>
</dbReference>
<dbReference type="Proteomes" id="UP001237642">
    <property type="component" value="Unassembled WGS sequence"/>
</dbReference>
<feature type="compositionally biased region" description="Polar residues" evidence="3">
    <location>
        <begin position="217"/>
        <end position="256"/>
    </location>
</feature>
<dbReference type="PROSITE" id="PS51752">
    <property type="entry name" value="JACALIN_LECTIN"/>
    <property type="match status" value="3"/>
</dbReference>
<accession>A0AAD8N0L3</accession>
<feature type="domain" description="Jacalin-type lectin" evidence="4">
    <location>
        <begin position="541"/>
        <end position="686"/>
    </location>
</feature>
<proteinExistence type="inferred from homology"/>
<sequence length="704" mass="77113">MESYMMKSTVKLGPWGGQDGIHWDDGVYTTVRQVEIAHGTGIDSIRVEYDSGGTSIWCGKNGGQGGNITDKVKLEYPEEFLTSMHGYYGSLKGWGPALIKSLTLISNKRTYGPYGTEEGTYFSLPMIGGKIVGFHGKGGWYLDAIGVHLEPTHKQNPQNSLQISQTAYSATDNFGYSMIQGNLNKQYDVVIAVKQKDSNTNFLPNYFSKKNQFTITDYPTPKQTTDSRKNQFTVTDNPTPKQATDSRKNQFTVTDNPTPKQTKVVVPPTVQRVPSKDVKDVYTYGPWGGAGGSVFDDSTYDGIRQIRVKRNVAIASIKVCYDFKGEAVWGSKNGGSGSFKKDLIVFDYPSEVLTHITGHYGPTMVMGPNVIKSLTFHTTKSYYGPYGEEQGQTFSSNLKEGKIVGFHGRKGLFLDAIGVHVIEGKVLPNVHSPSKAFPTVTASLVKPVPPLVISSNQVVNSTNSLTKPSIKPTVKVTLPTDTPAKVMPPAIIQTKPSKQQSESPIKQPGSPKWLFMPGRRGASEEDQAHQGMQRIIKDPAPHGTGPWGGEGGKPWDDGVFTGIRQIILTMSPHAICAIEIEYDRNGQSVWSVAHGANRGGQTSERVKLEFPHEMLTCISGYYGAISKDEGMKVIKSLTLHTSRKKYGPFGEEKGTFFTSAKTEGKVVGLHGRSSMYLDAIGVHMQHWLGNQKAKQSSSIMKLFS</sequence>
<gene>
    <name evidence="5" type="ORF">POM88_010737</name>
</gene>
<dbReference type="SUPFAM" id="SSF51101">
    <property type="entry name" value="Mannose-binding lectins"/>
    <property type="match status" value="3"/>
</dbReference>
<feature type="domain" description="Jacalin-type lectin" evidence="4">
    <location>
        <begin position="9"/>
        <end position="151"/>
    </location>
</feature>
<name>A0AAD8N0L3_9APIA</name>
<keyword evidence="6" id="KW-1185">Reference proteome</keyword>
<reference evidence="5" key="1">
    <citation type="submission" date="2023-02" db="EMBL/GenBank/DDBJ databases">
        <title>Genome of toxic invasive species Heracleum sosnowskyi carries increased number of genes despite the absence of recent whole-genome duplications.</title>
        <authorList>
            <person name="Schelkunov M."/>
            <person name="Shtratnikova V."/>
            <person name="Makarenko M."/>
            <person name="Klepikova A."/>
            <person name="Omelchenko D."/>
            <person name="Novikova G."/>
            <person name="Obukhova E."/>
            <person name="Bogdanov V."/>
            <person name="Penin A."/>
            <person name="Logacheva M."/>
        </authorList>
    </citation>
    <scope>NUCLEOTIDE SEQUENCE</scope>
    <source>
        <strain evidence="5">Hsosn_3</strain>
        <tissue evidence="5">Leaf</tissue>
    </source>
</reference>
<evidence type="ECO:0000313" key="6">
    <source>
        <dbReference type="Proteomes" id="UP001237642"/>
    </source>
</evidence>
<feature type="region of interest" description="Disordered" evidence="3">
    <location>
        <begin position="217"/>
        <end position="262"/>
    </location>
</feature>
<dbReference type="InterPro" id="IPR033734">
    <property type="entry name" value="Jacalin-like_lectin_dom_plant"/>
</dbReference>
<dbReference type="FunFam" id="2.100.10.30:FF:000001">
    <property type="entry name" value="Jacalin-related lectin 33"/>
    <property type="match status" value="3"/>
</dbReference>
<dbReference type="EMBL" id="JAUIZM010000003">
    <property type="protein sequence ID" value="KAK1391681.1"/>
    <property type="molecule type" value="Genomic_DNA"/>
</dbReference>
<dbReference type="AlphaFoldDB" id="A0AAD8N0L3"/>
<dbReference type="CDD" id="cd09612">
    <property type="entry name" value="Jacalin"/>
    <property type="match status" value="3"/>
</dbReference>
<keyword evidence="2" id="KW-0430">Lectin</keyword>